<evidence type="ECO:0000313" key="2">
    <source>
        <dbReference type="Proteomes" id="UP000237105"/>
    </source>
</evidence>
<comment type="caution">
    <text evidence="1">The sequence shown here is derived from an EMBL/GenBank/DDBJ whole genome shotgun (WGS) entry which is preliminary data.</text>
</comment>
<accession>A0A2P5CE09</accession>
<dbReference type="OrthoDB" id="10414868at2759"/>
<evidence type="ECO:0000313" key="1">
    <source>
        <dbReference type="EMBL" id="PON59289.1"/>
    </source>
</evidence>
<dbReference type="AlphaFoldDB" id="A0A2P5CE09"/>
<sequence length="126" mass="14684">MMNLMPRMVSYLPFPFDTWVITKHLWSRLDSSVLNRFRRDENDRITMASRQVTASSQLVRTDDMVAPSNHELEEAVRFVAEECVRLCKEENAAPKRARSKFIFTSLSPCGSDCVRELISLFVLHRF</sequence>
<keyword evidence="2" id="KW-1185">Reference proteome</keyword>
<name>A0A2P5CE09_PARAD</name>
<protein>
    <submittedName>
        <fullName evidence="1">Uncharacterized protein</fullName>
    </submittedName>
</protein>
<reference evidence="2" key="1">
    <citation type="submission" date="2016-06" db="EMBL/GenBank/DDBJ databases">
        <title>Parallel loss of symbiosis genes in relatives of nitrogen-fixing non-legume Parasponia.</title>
        <authorList>
            <person name="Van Velzen R."/>
            <person name="Holmer R."/>
            <person name="Bu F."/>
            <person name="Rutten L."/>
            <person name="Van Zeijl A."/>
            <person name="Liu W."/>
            <person name="Santuari L."/>
            <person name="Cao Q."/>
            <person name="Sharma T."/>
            <person name="Shen D."/>
            <person name="Roswanjaya Y."/>
            <person name="Wardhani T."/>
            <person name="Kalhor M.S."/>
            <person name="Jansen J."/>
            <person name="Van den Hoogen J."/>
            <person name="Gungor B."/>
            <person name="Hartog M."/>
            <person name="Hontelez J."/>
            <person name="Verver J."/>
            <person name="Yang W.-C."/>
            <person name="Schijlen E."/>
            <person name="Repin R."/>
            <person name="Schilthuizen M."/>
            <person name="Schranz E."/>
            <person name="Heidstra R."/>
            <person name="Miyata K."/>
            <person name="Fedorova E."/>
            <person name="Kohlen W."/>
            <person name="Bisseling T."/>
            <person name="Smit S."/>
            <person name="Geurts R."/>
        </authorList>
    </citation>
    <scope>NUCLEOTIDE SEQUENCE [LARGE SCALE GENOMIC DNA]</scope>
    <source>
        <strain evidence="2">cv. WU1-14</strain>
    </source>
</reference>
<dbReference type="EMBL" id="JXTB01000141">
    <property type="protein sequence ID" value="PON59289.1"/>
    <property type="molecule type" value="Genomic_DNA"/>
</dbReference>
<dbReference type="Proteomes" id="UP000237105">
    <property type="component" value="Unassembled WGS sequence"/>
</dbReference>
<gene>
    <name evidence="1" type="ORF">PanWU01x14_160380</name>
</gene>
<proteinExistence type="predicted"/>
<organism evidence="1 2">
    <name type="scientific">Parasponia andersonii</name>
    <name type="common">Sponia andersonii</name>
    <dbReference type="NCBI Taxonomy" id="3476"/>
    <lineage>
        <taxon>Eukaryota</taxon>
        <taxon>Viridiplantae</taxon>
        <taxon>Streptophyta</taxon>
        <taxon>Embryophyta</taxon>
        <taxon>Tracheophyta</taxon>
        <taxon>Spermatophyta</taxon>
        <taxon>Magnoliopsida</taxon>
        <taxon>eudicotyledons</taxon>
        <taxon>Gunneridae</taxon>
        <taxon>Pentapetalae</taxon>
        <taxon>rosids</taxon>
        <taxon>fabids</taxon>
        <taxon>Rosales</taxon>
        <taxon>Cannabaceae</taxon>
        <taxon>Parasponia</taxon>
    </lineage>
</organism>